<dbReference type="AlphaFoldDB" id="A0A9K3P3I4"/>
<gene>
    <name evidence="1" type="ORF">HanXRQr2_Chr01g0022341</name>
</gene>
<keyword evidence="2" id="KW-1185">Reference proteome</keyword>
<protein>
    <submittedName>
        <fullName evidence="1">Uncharacterized protein</fullName>
    </submittedName>
</protein>
<dbReference type="EMBL" id="MNCJ02000316">
    <property type="protein sequence ID" value="KAF5822080.1"/>
    <property type="molecule type" value="Genomic_DNA"/>
</dbReference>
<dbReference type="Proteomes" id="UP000215914">
    <property type="component" value="Unassembled WGS sequence"/>
</dbReference>
<name>A0A9K3P3I4_HELAN</name>
<reference evidence="1" key="2">
    <citation type="submission" date="2020-06" db="EMBL/GenBank/DDBJ databases">
        <title>Helianthus annuus Genome sequencing and assembly Release 2.</title>
        <authorList>
            <person name="Gouzy J."/>
            <person name="Langlade N."/>
            <person name="Munos S."/>
        </authorList>
    </citation>
    <scope>NUCLEOTIDE SEQUENCE</scope>
    <source>
        <tissue evidence="1">Leaves</tissue>
    </source>
</reference>
<sequence>MSRSSRGRFAPVERIEFSHDSVAKLNRPASLYGVTLRHPASSSSINNGS</sequence>
<comment type="caution">
    <text evidence="1">The sequence shown here is derived from an EMBL/GenBank/DDBJ whole genome shotgun (WGS) entry which is preliminary data.</text>
</comment>
<proteinExistence type="predicted"/>
<dbReference type="Gramene" id="mRNA:HanXRQr2_Chr01g0022341">
    <property type="protein sequence ID" value="CDS:HanXRQr2_Chr01g0022341.1"/>
    <property type="gene ID" value="HanXRQr2_Chr01g0022341"/>
</dbReference>
<evidence type="ECO:0000313" key="2">
    <source>
        <dbReference type="Proteomes" id="UP000215914"/>
    </source>
</evidence>
<evidence type="ECO:0000313" key="1">
    <source>
        <dbReference type="EMBL" id="KAF5822080.1"/>
    </source>
</evidence>
<accession>A0A9K3P3I4</accession>
<reference evidence="1" key="1">
    <citation type="journal article" date="2017" name="Nature">
        <title>The sunflower genome provides insights into oil metabolism, flowering and Asterid evolution.</title>
        <authorList>
            <person name="Badouin H."/>
            <person name="Gouzy J."/>
            <person name="Grassa C.J."/>
            <person name="Murat F."/>
            <person name="Staton S.E."/>
            <person name="Cottret L."/>
            <person name="Lelandais-Briere C."/>
            <person name="Owens G.L."/>
            <person name="Carrere S."/>
            <person name="Mayjonade B."/>
            <person name="Legrand L."/>
            <person name="Gill N."/>
            <person name="Kane N.C."/>
            <person name="Bowers J.E."/>
            <person name="Hubner S."/>
            <person name="Bellec A."/>
            <person name="Berard A."/>
            <person name="Berges H."/>
            <person name="Blanchet N."/>
            <person name="Boniface M.C."/>
            <person name="Brunel D."/>
            <person name="Catrice O."/>
            <person name="Chaidir N."/>
            <person name="Claudel C."/>
            <person name="Donnadieu C."/>
            <person name="Faraut T."/>
            <person name="Fievet G."/>
            <person name="Helmstetter N."/>
            <person name="King M."/>
            <person name="Knapp S.J."/>
            <person name="Lai Z."/>
            <person name="Le Paslier M.C."/>
            <person name="Lippi Y."/>
            <person name="Lorenzon L."/>
            <person name="Mandel J.R."/>
            <person name="Marage G."/>
            <person name="Marchand G."/>
            <person name="Marquand E."/>
            <person name="Bret-Mestries E."/>
            <person name="Morien E."/>
            <person name="Nambeesan S."/>
            <person name="Nguyen T."/>
            <person name="Pegot-Espagnet P."/>
            <person name="Pouilly N."/>
            <person name="Raftis F."/>
            <person name="Sallet E."/>
            <person name="Schiex T."/>
            <person name="Thomas J."/>
            <person name="Vandecasteele C."/>
            <person name="Vares D."/>
            <person name="Vear F."/>
            <person name="Vautrin S."/>
            <person name="Crespi M."/>
            <person name="Mangin B."/>
            <person name="Burke J.M."/>
            <person name="Salse J."/>
            <person name="Munos S."/>
            <person name="Vincourt P."/>
            <person name="Rieseberg L.H."/>
            <person name="Langlade N.B."/>
        </authorList>
    </citation>
    <scope>NUCLEOTIDE SEQUENCE</scope>
    <source>
        <tissue evidence="1">Leaves</tissue>
    </source>
</reference>
<organism evidence="1 2">
    <name type="scientific">Helianthus annuus</name>
    <name type="common">Common sunflower</name>
    <dbReference type="NCBI Taxonomy" id="4232"/>
    <lineage>
        <taxon>Eukaryota</taxon>
        <taxon>Viridiplantae</taxon>
        <taxon>Streptophyta</taxon>
        <taxon>Embryophyta</taxon>
        <taxon>Tracheophyta</taxon>
        <taxon>Spermatophyta</taxon>
        <taxon>Magnoliopsida</taxon>
        <taxon>eudicotyledons</taxon>
        <taxon>Gunneridae</taxon>
        <taxon>Pentapetalae</taxon>
        <taxon>asterids</taxon>
        <taxon>campanulids</taxon>
        <taxon>Asterales</taxon>
        <taxon>Asteraceae</taxon>
        <taxon>Asteroideae</taxon>
        <taxon>Heliantheae alliance</taxon>
        <taxon>Heliantheae</taxon>
        <taxon>Helianthus</taxon>
    </lineage>
</organism>